<dbReference type="EMBL" id="CM042054">
    <property type="protein sequence ID" value="KAI3706759.1"/>
    <property type="molecule type" value="Genomic_DNA"/>
</dbReference>
<evidence type="ECO:0000313" key="1">
    <source>
        <dbReference type="EMBL" id="KAI3706759.1"/>
    </source>
</evidence>
<reference evidence="2" key="1">
    <citation type="journal article" date="2022" name="Mol. Ecol. Resour.">
        <title>The genomes of chicory, endive, great burdock and yacon provide insights into Asteraceae palaeo-polyploidization history and plant inulin production.</title>
        <authorList>
            <person name="Fan W."/>
            <person name="Wang S."/>
            <person name="Wang H."/>
            <person name="Wang A."/>
            <person name="Jiang F."/>
            <person name="Liu H."/>
            <person name="Zhao H."/>
            <person name="Xu D."/>
            <person name="Zhang Y."/>
        </authorList>
    </citation>
    <scope>NUCLEOTIDE SEQUENCE [LARGE SCALE GENOMIC DNA]</scope>
    <source>
        <strain evidence="2">cv. Niubang</strain>
    </source>
</reference>
<dbReference type="Proteomes" id="UP001055879">
    <property type="component" value="Linkage Group LG08"/>
</dbReference>
<protein>
    <submittedName>
        <fullName evidence="1">Uncharacterized protein</fullName>
    </submittedName>
</protein>
<keyword evidence="2" id="KW-1185">Reference proteome</keyword>
<reference evidence="1 2" key="2">
    <citation type="journal article" date="2022" name="Mol. Ecol. Resour.">
        <title>The genomes of chicory, endive, great burdock and yacon provide insights into Asteraceae paleo-polyploidization history and plant inulin production.</title>
        <authorList>
            <person name="Fan W."/>
            <person name="Wang S."/>
            <person name="Wang H."/>
            <person name="Wang A."/>
            <person name="Jiang F."/>
            <person name="Liu H."/>
            <person name="Zhao H."/>
            <person name="Xu D."/>
            <person name="Zhang Y."/>
        </authorList>
    </citation>
    <scope>NUCLEOTIDE SEQUENCE [LARGE SCALE GENOMIC DNA]</scope>
    <source>
        <strain evidence="2">cv. Niubang</strain>
    </source>
</reference>
<gene>
    <name evidence="1" type="ORF">L6452_24711</name>
</gene>
<accession>A0ACB9A9U4</accession>
<evidence type="ECO:0000313" key="2">
    <source>
        <dbReference type="Proteomes" id="UP001055879"/>
    </source>
</evidence>
<comment type="caution">
    <text evidence="1">The sequence shown here is derived from an EMBL/GenBank/DDBJ whole genome shotgun (WGS) entry which is preliminary data.</text>
</comment>
<sequence>MRSVCIPNCVDDARIPIRATYHNLYKRSESDVEFMNTTVRRSNMHCCGQPRVVNNISCRQLYLRSYTFSKKETVSERTRKCLKRVKENAVARRWRKRKGVQVGRGKRRCLVVLRKVKAVSRTAVSAVFQRLLSCTTGVDVVAR</sequence>
<name>A0ACB9A9U4_ARCLA</name>
<organism evidence="1 2">
    <name type="scientific">Arctium lappa</name>
    <name type="common">Greater burdock</name>
    <name type="synonym">Lappa major</name>
    <dbReference type="NCBI Taxonomy" id="4217"/>
    <lineage>
        <taxon>Eukaryota</taxon>
        <taxon>Viridiplantae</taxon>
        <taxon>Streptophyta</taxon>
        <taxon>Embryophyta</taxon>
        <taxon>Tracheophyta</taxon>
        <taxon>Spermatophyta</taxon>
        <taxon>Magnoliopsida</taxon>
        <taxon>eudicotyledons</taxon>
        <taxon>Gunneridae</taxon>
        <taxon>Pentapetalae</taxon>
        <taxon>asterids</taxon>
        <taxon>campanulids</taxon>
        <taxon>Asterales</taxon>
        <taxon>Asteraceae</taxon>
        <taxon>Carduoideae</taxon>
        <taxon>Cardueae</taxon>
        <taxon>Arctiinae</taxon>
        <taxon>Arctium</taxon>
    </lineage>
</organism>
<proteinExistence type="predicted"/>